<name>A0AA35TY12_GEOBA</name>
<organism evidence="2 3">
    <name type="scientific">Geodia barretti</name>
    <name type="common">Barrett's horny sponge</name>
    <dbReference type="NCBI Taxonomy" id="519541"/>
    <lineage>
        <taxon>Eukaryota</taxon>
        <taxon>Metazoa</taxon>
        <taxon>Porifera</taxon>
        <taxon>Demospongiae</taxon>
        <taxon>Heteroscleromorpha</taxon>
        <taxon>Tetractinellida</taxon>
        <taxon>Astrophorina</taxon>
        <taxon>Geodiidae</taxon>
        <taxon>Geodia</taxon>
    </lineage>
</organism>
<accession>A0AA35TY12</accession>
<sequence>MAIELSTTNKSCILKQRHLAGLHHHLTHHLQTLPTNTAGSIPVRTSALYSRLRLPEEFKCLYCGSKAATRTLLPVKHSSSGIATRSPQLYHLQPHPLLSIVELGVTCLPHSSSHFLSNSVYSVLSKRKQDTWKLMAYQPVIQQEKPPQYGSIGHPKIIAVQPTYPAVVHVYSTREVNVHGVLIFSILIAIICGIALPASLCCSIPAVMIAVLAQSAQNGQERALHVRNSYVLTGVALIFGLLCIVGAIIYLSYTIKMENTDNYED</sequence>
<feature type="transmembrane region" description="Helical" evidence="1">
    <location>
        <begin position="230"/>
        <end position="253"/>
    </location>
</feature>
<keyword evidence="1" id="KW-0472">Membrane</keyword>
<keyword evidence="1" id="KW-1133">Transmembrane helix</keyword>
<gene>
    <name evidence="2" type="ORF">GBAR_LOCUS30091</name>
</gene>
<evidence type="ECO:0000313" key="3">
    <source>
        <dbReference type="Proteomes" id="UP001174909"/>
    </source>
</evidence>
<protein>
    <submittedName>
        <fullName evidence="2">Uncharacterized protein</fullName>
    </submittedName>
</protein>
<dbReference type="Proteomes" id="UP001174909">
    <property type="component" value="Unassembled WGS sequence"/>
</dbReference>
<feature type="transmembrane region" description="Helical" evidence="1">
    <location>
        <begin position="181"/>
        <end position="210"/>
    </location>
</feature>
<evidence type="ECO:0000313" key="2">
    <source>
        <dbReference type="EMBL" id="CAI8055116.1"/>
    </source>
</evidence>
<keyword evidence="1" id="KW-0812">Transmembrane</keyword>
<reference evidence="2" key="1">
    <citation type="submission" date="2023-03" db="EMBL/GenBank/DDBJ databases">
        <authorList>
            <person name="Steffen K."/>
            <person name="Cardenas P."/>
        </authorList>
    </citation>
    <scope>NUCLEOTIDE SEQUENCE</scope>
</reference>
<comment type="caution">
    <text evidence="2">The sequence shown here is derived from an EMBL/GenBank/DDBJ whole genome shotgun (WGS) entry which is preliminary data.</text>
</comment>
<keyword evidence="3" id="KW-1185">Reference proteome</keyword>
<evidence type="ECO:0000256" key="1">
    <source>
        <dbReference type="SAM" id="Phobius"/>
    </source>
</evidence>
<dbReference type="EMBL" id="CASHTH010004246">
    <property type="protein sequence ID" value="CAI8055116.1"/>
    <property type="molecule type" value="Genomic_DNA"/>
</dbReference>
<dbReference type="AlphaFoldDB" id="A0AA35TY12"/>
<proteinExistence type="predicted"/>